<proteinExistence type="predicted"/>
<keyword evidence="2" id="KW-1185">Reference proteome</keyword>
<gene>
    <name evidence="1" type="ORF">CSSPJE1EN1_LOCUS4498</name>
</gene>
<sequence>MEHMNNIESKPNTHSLGRSFFTKQVAGLFHNVCVIIWMNSLSSGTDIKVLNDMWFVRNVSKTWERFVDTIMLKLVKLLAVGNIEDNEGTPDTVLVRNLGRVAIFDTCPLPLTRAEMPVHIPAIPDDVFTFNIWTKLLSQRNDTEVLKILGGSRLVSKTWRRSVDTNIYNLVELLAVGNIQDNEETPDTGNDTEVLKILRGARGVSKTWRRSVHTNLCNLVELLGVGGNIKDNEGTPDTVLVRNLGKVVTFFY</sequence>
<name>A0ABP0W117_9BRYO</name>
<organism evidence="1 2">
    <name type="scientific">Sphagnum jensenii</name>
    <dbReference type="NCBI Taxonomy" id="128206"/>
    <lineage>
        <taxon>Eukaryota</taxon>
        <taxon>Viridiplantae</taxon>
        <taxon>Streptophyta</taxon>
        <taxon>Embryophyta</taxon>
        <taxon>Bryophyta</taxon>
        <taxon>Sphagnophytina</taxon>
        <taxon>Sphagnopsida</taxon>
        <taxon>Sphagnales</taxon>
        <taxon>Sphagnaceae</taxon>
        <taxon>Sphagnum</taxon>
    </lineage>
</organism>
<evidence type="ECO:0000313" key="1">
    <source>
        <dbReference type="EMBL" id="CAK9259020.1"/>
    </source>
</evidence>
<protein>
    <submittedName>
        <fullName evidence="1">Uncharacterized protein</fullName>
    </submittedName>
</protein>
<evidence type="ECO:0000313" key="2">
    <source>
        <dbReference type="Proteomes" id="UP001497444"/>
    </source>
</evidence>
<accession>A0ABP0W117</accession>
<reference evidence="1" key="1">
    <citation type="submission" date="2024-02" db="EMBL/GenBank/DDBJ databases">
        <authorList>
            <consortium name="ELIXIR-Norway"/>
            <consortium name="Elixir Norway"/>
        </authorList>
    </citation>
    <scope>NUCLEOTIDE SEQUENCE</scope>
</reference>
<dbReference type="EMBL" id="OZ020107">
    <property type="protein sequence ID" value="CAK9259020.1"/>
    <property type="molecule type" value="Genomic_DNA"/>
</dbReference>
<dbReference type="Proteomes" id="UP001497444">
    <property type="component" value="Chromosome 12"/>
</dbReference>